<name>A0ABU6NZL1_9BACI</name>
<dbReference type="GeneID" id="301142881"/>
<sequence length="269" mass="30697">MKRILTFFLAMSIAVLFAVPSVTKAESESIPAWKVFTPKTEVEIDKEWTITFSDQMEDRNLYQNISIIRERDNQEIFIEPVIDQNDKKVVKLRLGRLYDFNENYVLYIKDGVKSIKGRPLKEPVKMKFQTVNPKFDDPKVMNQDGLEFQAMVSQIDKKLYTKIKVTNKSKETIPYSGKNGCDKGLSADLFTETDNGEVRTGSKWTSPALCTLAIKKYSLKPEETVQIIEVINLPSEPLNGDAYLKINFQRGIPDGNHSPSIVKIPVQLK</sequence>
<evidence type="ECO:0000313" key="5">
    <source>
        <dbReference type="Proteomes" id="UP001342826"/>
    </source>
</evidence>
<organism evidence="4 5">
    <name type="scientific">Metabacillus fastidiosus</name>
    <dbReference type="NCBI Taxonomy" id="1458"/>
    <lineage>
        <taxon>Bacteria</taxon>
        <taxon>Bacillati</taxon>
        <taxon>Bacillota</taxon>
        <taxon>Bacilli</taxon>
        <taxon>Bacillales</taxon>
        <taxon>Bacillaceae</taxon>
        <taxon>Metabacillus</taxon>
    </lineage>
</organism>
<feature type="domain" description="SbsA Ig-like" evidence="3">
    <location>
        <begin position="39"/>
        <end position="130"/>
    </location>
</feature>
<dbReference type="EMBL" id="JARTFS010000012">
    <property type="protein sequence ID" value="MED4402546.1"/>
    <property type="molecule type" value="Genomic_DNA"/>
</dbReference>
<keyword evidence="5" id="KW-1185">Reference proteome</keyword>
<evidence type="ECO:0000259" key="3">
    <source>
        <dbReference type="Pfam" id="PF13205"/>
    </source>
</evidence>
<evidence type="ECO:0000313" key="4">
    <source>
        <dbReference type="EMBL" id="MED4402546.1"/>
    </source>
</evidence>
<reference evidence="4 5" key="1">
    <citation type="submission" date="2023-03" db="EMBL/GenBank/DDBJ databases">
        <title>Bacillus Genome Sequencing.</title>
        <authorList>
            <person name="Dunlap C."/>
        </authorList>
    </citation>
    <scope>NUCLEOTIDE SEQUENCE [LARGE SCALE GENOMIC DNA]</scope>
    <source>
        <strain evidence="4 5">NRS-1717</strain>
    </source>
</reference>
<feature type="signal peptide" evidence="2">
    <location>
        <begin position="1"/>
        <end position="18"/>
    </location>
</feature>
<proteinExistence type="predicted"/>
<protein>
    <submittedName>
        <fullName evidence="4">Ig-like domain-containing protein</fullName>
    </submittedName>
</protein>
<evidence type="ECO:0000256" key="1">
    <source>
        <dbReference type="ARBA" id="ARBA00022729"/>
    </source>
</evidence>
<dbReference type="InterPro" id="IPR032812">
    <property type="entry name" value="SbsA_Ig"/>
</dbReference>
<keyword evidence="1 2" id="KW-0732">Signal</keyword>
<dbReference type="Pfam" id="PF13205">
    <property type="entry name" value="Big_5"/>
    <property type="match status" value="1"/>
</dbReference>
<gene>
    <name evidence="4" type="ORF">P9271_14605</name>
</gene>
<dbReference type="RefSeq" id="WP_066234637.1">
    <property type="nucleotide sequence ID" value="NZ_JARTFQ010000005.1"/>
</dbReference>
<feature type="chain" id="PRO_5046197620" evidence="2">
    <location>
        <begin position="19"/>
        <end position="269"/>
    </location>
</feature>
<evidence type="ECO:0000256" key="2">
    <source>
        <dbReference type="SAM" id="SignalP"/>
    </source>
</evidence>
<dbReference type="Proteomes" id="UP001342826">
    <property type="component" value="Unassembled WGS sequence"/>
</dbReference>
<comment type="caution">
    <text evidence="4">The sequence shown here is derived from an EMBL/GenBank/DDBJ whole genome shotgun (WGS) entry which is preliminary data.</text>
</comment>
<accession>A0ABU6NZL1</accession>